<reference evidence="1 2" key="1">
    <citation type="submission" date="2019-04" db="EMBL/GenBank/DDBJ databases">
        <title>An improved genome assembly and genetic linkage map for asparagus bean, Vigna unguiculata ssp. sesquipedialis.</title>
        <authorList>
            <person name="Xia Q."/>
            <person name="Zhang R."/>
            <person name="Dong Y."/>
        </authorList>
    </citation>
    <scope>NUCLEOTIDE SEQUENCE [LARGE SCALE GENOMIC DNA]</scope>
    <source>
        <tissue evidence="1">Leaf</tissue>
    </source>
</reference>
<organism evidence="1 2">
    <name type="scientific">Vigna unguiculata</name>
    <name type="common">Cowpea</name>
    <dbReference type="NCBI Taxonomy" id="3917"/>
    <lineage>
        <taxon>Eukaryota</taxon>
        <taxon>Viridiplantae</taxon>
        <taxon>Streptophyta</taxon>
        <taxon>Embryophyta</taxon>
        <taxon>Tracheophyta</taxon>
        <taxon>Spermatophyta</taxon>
        <taxon>Magnoliopsida</taxon>
        <taxon>eudicotyledons</taxon>
        <taxon>Gunneridae</taxon>
        <taxon>Pentapetalae</taxon>
        <taxon>rosids</taxon>
        <taxon>fabids</taxon>
        <taxon>Fabales</taxon>
        <taxon>Fabaceae</taxon>
        <taxon>Papilionoideae</taxon>
        <taxon>50 kb inversion clade</taxon>
        <taxon>NPAAA clade</taxon>
        <taxon>indigoferoid/millettioid clade</taxon>
        <taxon>Phaseoleae</taxon>
        <taxon>Vigna</taxon>
    </lineage>
</organism>
<dbReference type="EMBL" id="CP039349">
    <property type="protein sequence ID" value="QCD93639.1"/>
    <property type="molecule type" value="Genomic_DNA"/>
</dbReference>
<accession>A0A4D6LX84</accession>
<keyword evidence="2" id="KW-1185">Reference proteome</keyword>
<evidence type="ECO:0000313" key="2">
    <source>
        <dbReference type="Proteomes" id="UP000501690"/>
    </source>
</evidence>
<gene>
    <name evidence="1" type="ORF">DEO72_LG5g1715</name>
</gene>
<protein>
    <submittedName>
        <fullName evidence="1">Uncharacterized protein</fullName>
    </submittedName>
</protein>
<proteinExistence type="predicted"/>
<evidence type="ECO:0000313" key="1">
    <source>
        <dbReference type="EMBL" id="QCD93639.1"/>
    </source>
</evidence>
<name>A0A4D6LX84_VIGUN</name>
<dbReference type="AlphaFoldDB" id="A0A4D6LX84"/>
<sequence>MMHWALLLASSRALGRDKEGAVARYDGSSGEFTVAAMVQCSDLVVVAKARWK</sequence>
<dbReference type="Proteomes" id="UP000501690">
    <property type="component" value="Linkage Group LG5"/>
</dbReference>